<dbReference type="InterPro" id="IPR001789">
    <property type="entry name" value="Sig_transdc_resp-reg_receiver"/>
</dbReference>
<keyword evidence="3" id="KW-1133">Transmembrane helix</keyword>
<organism evidence="5 6">
    <name type="scientific">Paenibacillus montanisoli</name>
    <dbReference type="NCBI Taxonomy" id="2081970"/>
    <lineage>
        <taxon>Bacteria</taxon>
        <taxon>Bacillati</taxon>
        <taxon>Bacillota</taxon>
        <taxon>Bacilli</taxon>
        <taxon>Bacillales</taxon>
        <taxon>Paenibacillaceae</taxon>
        <taxon>Paenibacillus</taxon>
    </lineage>
</organism>
<dbReference type="PANTHER" id="PTHR45339:SF3">
    <property type="entry name" value="HISTIDINE KINASE"/>
    <property type="match status" value="1"/>
</dbReference>
<feature type="transmembrane region" description="Helical" evidence="3">
    <location>
        <begin position="27"/>
        <end position="44"/>
    </location>
</feature>
<dbReference type="InterPro" id="IPR011006">
    <property type="entry name" value="CheY-like_superfamily"/>
</dbReference>
<dbReference type="SUPFAM" id="SSF52172">
    <property type="entry name" value="CheY-like"/>
    <property type="match status" value="1"/>
</dbReference>
<evidence type="ECO:0000313" key="5">
    <source>
        <dbReference type="EMBL" id="RAP77554.1"/>
    </source>
</evidence>
<dbReference type="PROSITE" id="PS50110">
    <property type="entry name" value="RESPONSE_REGULATORY"/>
    <property type="match status" value="1"/>
</dbReference>
<dbReference type="PANTHER" id="PTHR45339">
    <property type="entry name" value="HYBRID SIGNAL TRANSDUCTION HISTIDINE KINASE J"/>
    <property type="match status" value="1"/>
</dbReference>
<protein>
    <recommendedName>
        <fullName evidence="4">Response regulatory domain-containing protein</fullName>
    </recommendedName>
</protein>
<dbReference type="AlphaFoldDB" id="A0A328UB85"/>
<evidence type="ECO:0000256" key="3">
    <source>
        <dbReference type="SAM" id="Phobius"/>
    </source>
</evidence>
<evidence type="ECO:0000313" key="6">
    <source>
        <dbReference type="Proteomes" id="UP000249260"/>
    </source>
</evidence>
<comment type="caution">
    <text evidence="5">The sequence shown here is derived from an EMBL/GenBank/DDBJ whole genome shotgun (WGS) entry which is preliminary data.</text>
</comment>
<accession>A0A328UB85</accession>
<keyword evidence="6" id="KW-1185">Reference proteome</keyword>
<dbReference type="CDD" id="cd17546">
    <property type="entry name" value="REC_hyHK_CKI1_RcsC-like"/>
    <property type="match status" value="1"/>
</dbReference>
<feature type="modified residue" description="4-aspartylphosphate" evidence="2">
    <location>
        <position position="122"/>
    </location>
</feature>
<name>A0A328UB85_9BACL</name>
<evidence type="ECO:0000259" key="4">
    <source>
        <dbReference type="PROSITE" id="PS50110"/>
    </source>
</evidence>
<sequence length="208" mass="23319">MPRTAAGFIDLHIINKFKSGMSNSPRPLLIMALTLYVITIYVLYRMTPRYYNEVNSVIECGCKSMDSVFRNVQILLVEANICNQAMIRSILTERGIAVDTASNGTDALVMAGYKRYDAILMDLHLPGMEGFMTARKIRKLETGIKTPIIAMSEVVMNEFVELADQYGMNGCVFKPIELAELFFTLELYIVDSGLSGSRFHLTDGVHEL</sequence>
<dbReference type="Proteomes" id="UP000249260">
    <property type="component" value="Unassembled WGS sequence"/>
</dbReference>
<reference evidence="5 6" key="1">
    <citation type="submission" date="2018-06" db="EMBL/GenBank/DDBJ databases">
        <title>Paenibacillus montanisoli sp. nov., isolated from mountain area soil.</title>
        <authorList>
            <person name="Wu M."/>
        </authorList>
    </citation>
    <scope>NUCLEOTIDE SEQUENCE [LARGE SCALE GENOMIC DNA]</scope>
    <source>
        <strain evidence="5 6">RA17</strain>
    </source>
</reference>
<dbReference type="GO" id="GO:0000160">
    <property type="term" value="P:phosphorelay signal transduction system"/>
    <property type="evidence" value="ECO:0007669"/>
    <property type="project" value="InterPro"/>
</dbReference>
<gene>
    <name evidence="5" type="ORF">DL346_03490</name>
</gene>
<proteinExistence type="predicted"/>
<dbReference type="EMBL" id="QLUW01000001">
    <property type="protein sequence ID" value="RAP77554.1"/>
    <property type="molecule type" value="Genomic_DNA"/>
</dbReference>
<evidence type="ECO:0000256" key="1">
    <source>
        <dbReference type="ARBA" id="ARBA00022553"/>
    </source>
</evidence>
<dbReference type="Pfam" id="PF00072">
    <property type="entry name" value="Response_reg"/>
    <property type="match status" value="1"/>
</dbReference>
<dbReference type="SMART" id="SM00448">
    <property type="entry name" value="REC"/>
    <property type="match status" value="1"/>
</dbReference>
<dbReference type="Gene3D" id="3.40.50.2300">
    <property type="match status" value="1"/>
</dbReference>
<keyword evidence="1 2" id="KW-0597">Phosphoprotein</keyword>
<keyword evidence="3" id="KW-0812">Transmembrane</keyword>
<feature type="domain" description="Response regulatory" evidence="4">
    <location>
        <begin position="73"/>
        <end position="189"/>
    </location>
</feature>
<dbReference type="OrthoDB" id="9790669at2"/>
<evidence type="ECO:0000256" key="2">
    <source>
        <dbReference type="PROSITE-ProRule" id="PRU00169"/>
    </source>
</evidence>
<keyword evidence="3" id="KW-0472">Membrane</keyword>